<protein>
    <submittedName>
        <fullName evidence="5">Transcriptional regulator</fullName>
    </submittedName>
</protein>
<keyword evidence="3" id="KW-0804">Transcription</keyword>
<dbReference type="PRINTS" id="PR00035">
    <property type="entry name" value="HTHGNTR"/>
</dbReference>
<organism evidence="5 6">
    <name type="scientific">Seohaeicola zhoushanensis</name>
    <dbReference type="NCBI Taxonomy" id="1569283"/>
    <lineage>
        <taxon>Bacteria</taxon>
        <taxon>Pseudomonadati</taxon>
        <taxon>Pseudomonadota</taxon>
        <taxon>Alphaproteobacteria</taxon>
        <taxon>Rhodobacterales</taxon>
        <taxon>Roseobacteraceae</taxon>
        <taxon>Seohaeicola</taxon>
    </lineage>
</organism>
<dbReference type="InterPro" id="IPR000524">
    <property type="entry name" value="Tscrpt_reg_HTH_GntR"/>
</dbReference>
<dbReference type="AlphaFoldDB" id="A0A8J3GX94"/>
<dbReference type="Pfam" id="PF07729">
    <property type="entry name" value="FCD"/>
    <property type="match status" value="1"/>
</dbReference>
<keyword evidence="2" id="KW-0238">DNA-binding</keyword>
<dbReference type="GO" id="GO:0003700">
    <property type="term" value="F:DNA-binding transcription factor activity"/>
    <property type="evidence" value="ECO:0007669"/>
    <property type="project" value="InterPro"/>
</dbReference>
<dbReference type="SMART" id="SM00895">
    <property type="entry name" value="FCD"/>
    <property type="match status" value="1"/>
</dbReference>
<dbReference type="InterPro" id="IPR036390">
    <property type="entry name" value="WH_DNA-bd_sf"/>
</dbReference>
<dbReference type="InterPro" id="IPR036388">
    <property type="entry name" value="WH-like_DNA-bd_sf"/>
</dbReference>
<evidence type="ECO:0000313" key="5">
    <source>
        <dbReference type="EMBL" id="GHF47873.1"/>
    </source>
</evidence>
<evidence type="ECO:0000313" key="6">
    <source>
        <dbReference type="Proteomes" id="UP000626220"/>
    </source>
</evidence>
<feature type="domain" description="HTH gntR-type" evidence="4">
    <location>
        <begin position="22"/>
        <end position="89"/>
    </location>
</feature>
<name>A0A8J3GX94_9RHOB</name>
<dbReference type="EMBL" id="BNCJ01000004">
    <property type="protein sequence ID" value="GHF47873.1"/>
    <property type="molecule type" value="Genomic_DNA"/>
</dbReference>
<dbReference type="RefSeq" id="WP_189679865.1">
    <property type="nucleotide sequence ID" value="NZ_BNCJ01000004.1"/>
</dbReference>
<keyword evidence="1" id="KW-0805">Transcription regulation</keyword>
<dbReference type="InterPro" id="IPR011711">
    <property type="entry name" value="GntR_C"/>
</dbReference>
<dbReference type="InterPro" id="IPR008920">
    <property type="entry name" value="TF_FadR/GntR_C"/>
</dbReference>
<evidence type="ECO:0000256" key="2">
    <source>
        <dbReference type="ARBA" id="ARBA00023125"/>
    </source>
</evidence>
<dbReference type="Gene3D" id="1.10.10.10">
    <property type="entry name" value="Winged helix-like DNA-binding domain superfamily/Winged helix DNA-binding domain"/>
    <property type="match status" value="1"/>
</dbReference>
<dbReference type="SMART" id="SM00345">
    <property type="entry name" value="HTH_GNTR"/>
    <property type="match status" value="1"/>
</dbReference>
<dbReference type="Proteomes" id="UP000626220">
    <property type="component" value="Unassembled WGS sequence"/>
</dbReference>
<evidence type="ECO:0000256" key="3">
    <source>
        <dbReference type="ARBA" id="ARBA00023163"/>
    </source>
</evidence>
<dbReference type="CDD" id="cd07377">
    <property type="entry name" value="WHTH_GntR"/>
    <property type="match status" value="1"/>
</dbReference>
<reference evidence="5" key="1">
    <citation type="journal article" date="2014" name="Int. J. Syst. Evol. Microbiol.">
        <title>Complete genome sequence of Corynebacterium casei LMG S-19264T (=DSM 44701T), isolated from a smear-ripened cheese.</title>
        <authorList>
            <consortium name="US DOE Joint Genome Institute (JGI-PGF)"/>
            <person name="Walter F."/>
            <person name="Albersmeier A."/>
            <person name="Kalinowski J."/>
            <person name="Ruckert C."/>
        </authorList>
    </citation>
    <scope>NUCLEOTIDE SEQUENCE</scope>
    <source>
        <strain evidence="5">KCTC 42650</strain>
    </source>
</reference>
<evidence type="ECO:0000259" key="4">
    <source>
        <dbReference type="PROSITE" id="PS50949"/>
    </source>
</evidence>
<reference evidence="5" key="2">
    <citation type="submission" date="2020-09" db="EMBL/GenBank/DDBJ databases">
        <authorList>
            <person name="Sun Q."/>
            <person name="Kim S."/>
        </authorList>
    </citation>
    <scope>NUCLEOTIDE SEQUENCE</scope>
    <source>
        <strain evidence="5">KCTC 42650</strain>
    </source>
</reference>
<sequence length="245" mass="27532">MSLEYAYRPGTSETGQGGVAAVSAAQRVYDALRRQIIGLEMPPGTVLARNELTLRFGVSQTPIREALQKLEQDGLVRIYPQSRTVVRRIDVKQLYETHFLRVAVECEVVRRLAAAQRPDVIKRARAIVQMQNALVGDIAQMDMYNDLDRTFHQTLYRGVGVGAIQELVGSKLGHLARCQRMELPKKGKMADIVEAHTAILEAIESGDPEAADQAMRRHLSGTISRVDDLRAERPEYFTQDDNLYR</sequence>
<proteinExistence type="predicted"/>
<dbReference type="Pfam" id="PF00392">
    <property type="entry name" value="GntR"/>
    <property type="match status" value="1"/>
</dbReference>
<dbReference type="PANTHER" id="PTHR43537">
    <property type="entry name" value="TRANSCRIPTIONAL REGULATOR, GNTR FAMILY"/>
    <property type="match status" value="1"/>
</dbReference>
<accession>A0A8J3GX94</accession>
<dbReference type="PROSITE" id="PS50949">
    <property type="entry name" value="HTH_GNTR"/>
    <property type="match status" value="1"/>
</dbReference>
<gene>
    <name evidence="5" type="ORF">GCM10017056_19220</name>
</gene>
<dbReference type="Gene3D" id="1.20.120.530">
    <property type="entry name" value="GntR ligand-binding domain-like"/>
    <property type="match status" value="1"/>
</dbReference>
<dbReference type="PANTHER" id="PTHR43537:SF45">
    <property type="entry name" value="GNTR FAMILY REGULATORY PROTEIN"/>
    <property type="match status" value="1"/>
</dbReference>
<keyword evidence="6" id="KW-1185">Reference proteome</keyword>
<evidence type="ECO:0000256" key="1">
    <source>
        <dbReference type="ARBA" id="ARBA00023015"/>
    </source>
</evidence>
<comment type="caution">
    <text evidence="5">The sequence shown here is derived from an EMBL/GenBank/DDBJ whole genome shotgun (WGS) entry which is preliminary data.</text>
</comment>
<dbReference type="SUPFAM" id="SSF46785">
    <property type="entry name" value="Winged helix' DNA-binding domain"/>
    <property type="match status" value="1"/>
</dbReference>
<dbReference type="SUPFAM" id="SSF48008">
    <property type="entry name" value="GntR ligand-binding domain-like"/>
    <property type="match status" value="1"/>
</dbReference>
<dbReference type="GO" id="GO:0003677">
    <property type="term" value="F:DNA binding"/>
    <property type="evidence" value="ECO:0007669"/>
    <property type="project" value="UniProtKB-KW"/>
</dbReference>